<evidence type="ECO:0000313" key="3">
    <source>
        <dbReference type="Proteomes" id="UP000523161"/>
    </source>
</evidence>
<comment type="caution">
    <text evidence="2">The sequence shown here is derived from an EMBL/GenBank/DDBJ whole genome shotgun (WGS) entry which is preliminary data.</text>
</comment>
<proteinExistence type="predicted"/>
<dbReference type="AlphaFoldDB" id="A0A7Y5EHV5"/>
<feature type="domain" description="DUF3885" evidence="1">
    <location>
        <begin position="19"/>
        <end position="186"/>
    </location>
</feature>
<evidence type="ECO:0000259" key="1">
    <source>
        <dbReference type="Pfam" id="PF13021"/>
    </source>
</evidence>
<reference evidence="2 3" key="1">
    <citation type="submission" date="2020-06" db="EMBL/GenBank/DDBJ databases">
        <title>Rheinheimera sp. nov., a marine bacterium isolated from coastal.</title>
        <authorList>
            <person name="Yu Q."/>
            <person name="Qi Y."/>
            <person name="Pu J."/>
        </authorList>
    </citation>
    <scope>NUCLEOTIDE SEQUENCE [LARGE SCALE GENOMIC DNA]</scope>
    <source>
        <strain evidence="2 3">YQF-2</strain>
    </source>
</reference>
<dbReference type="Proteomes" id="UP000523161">
    <property type="component" value="Unassembled WGS sequence"/>
</dbReference>
<dbReference type="Pfam" id="PF13021">
    <property type="entry name" value="DUF3885"/>
    <property type="match status" value="1"/>
</dbReference>
<gene>
    <name evidence="2" type="ORF">HRH59_03610</name>
</gene>
<protein>
    <recommendedName>
        <fullName evidence="1">DUF3885 domain-containing protein</fullName>
    </recommendedName>
</protein>
<accession>A0A7Y5EHV5</accession>
<name>A0A7Y5EHV5_9GAMM</name>
<sequence length="189" mass="22367">MIEEIDKFWKEYLHDFEPLAHELKLAFKDRWVRFHSLPESKRYPESELEYKEIFSRYDTVLLELGGTSSRMFVVLPEYSENNTALHPADGLRSLFPHSEYWRTIDKLEECGVYWHLHVTEIQIPNEKLNALFRLVANDEVRNILVVLPEVRSVFHPYDGGADIIASSEEAKEELKNKYKAWLSKHPRGY</sequence>
<keyword evidence="3" id="KW-1185">Reference proteome</keyword>
<dbReference type="EMBL" id="JABSOD010000003">
    <property type="protein sequence ID" value="NRQ41656.1"/>
    <property type="molecule type" value="Genomic_DNA"/>
</dbReference>
<organism evidence="2 3">
    <name type="scientific">Rheinheimera lutimaris</name>
    <dbReference type="NCBI Taxonomy" id="2740584"/>
    <lineage>
        <taxon>Bacteria</taxon>
        <taxon>Pseudomonadati</taxon>
        <taxon>Pseudomonadota</taxon>
        <taxon>Gammaproteobacteria</taxon>
        <taxon>Chromatiales</taxon>
        <taxon>Chromatiaceae</taxon>
        <taxon>Rheinheimera</taxon>
    </lineage>
</organism>
<evidence type="ECO:0000313" key="2">
    <source>
        <dbReference type="EMBL" id="NRQ41656.1"/>
    </source>
</evidence>
<dbReference type="InterPro" id="IPR024976">
    <property type="entry name" value="DUF3885"/>
</dbReference>
<dbReference type="RefSeq" id="WP_173499908.1">
    <property type="nucleotide sequence ID" value="NZ_JABSOD010000003.1"/>
</dbReference>